<dbReference type="GO" id="GO:0009229">
    <property type="term" value="P:thiamine diphosphate biosynthetic process"/>
    <property type="evidence" value="ECO:0007669"/>
    <property type="project" value="UniProtKB-UniRule"/>
</dbReference>
<keyword evidence="6" id="KW-1185">Reference proteome</keyword>
<dbReference type="EC" id="2.7.4.16" evidence="2"/>
<keyword evidence="1 2" id="KW-0784">Thiamine biosynthesis</keyword>
<keyword evidence="2 5" id="KW-0418">Kinase</keyword>
<comment type="caution">
    <text evidence="5">The sequence shown here is derived from an EMBL/GenBank/DDBJ whole genome shotgun (WGS) entry which is preliminary data.</text>
</comment>
<organism evidence="5 6">
    <name type="scientific">Leptospira ellisii</name>
    <dbReference type="NCBI Taxonomy" id="2023197"/>
    <lineage>
        <taxon>Bacteria</taxon>
        <taxon>Pseudomonadati</taxon>
        <taxon>Spirochaetota</taxon>
        <taxon>Spirochaetia</taxon>
        <taxon>Leptospirales</taxon>
        <taxon>Leptospiraceae</taxon>
        <taxon>Leptospira</taxon>
    </lineage>
</organism>
<evidence type="ECO:0000259" key="3">
    <source>
        <dbReference type="Pfam" id="PF00586"/>
    </source>
</evidence>
<keyword evidence="2" id="KW-0479">Metal-binding</keyword>
<keyword evidence="2" id="KW-0460">Magnesium</keyword>
<dbReference type="GO" id="GO:0005524">
    <property type="term" value="F:ATP binding"/>
    <property type="evidence" value="ECO:0007669"/>
    <property type="project" value="UniProtKB-UniRule"/>
</dbReference>
<comment type="caution">
    <text evidence="2">Lacks conserved residue(s) required for the propagation of feature annotation.</text>
</comment>
<evidence type="ECO:0000313" key="6">
    <source>
        <dbReference type="Proteomes" id="UP000232122"/>
    </source>
</evidence>
<dbReference type="SUPFAM" id="SSF55326">
    <property type="entry name" value="PurM N-terminal domain-like"/>
    <property type="match status" value="1"/>
</dbReference>
<keyword evidence="2" id="KW-0547">Nucleotide-binding</keyword>
<dbReference type="Proteomes" id="UP000232122">
    <property type="component" value="Unassembled WGS sequence"/>
</dbReference>
<dbReference type="Pfam" id="PF00586">
    <property type="entry name" value="AIRS"/>
    <property type="match status" value="1"/>
</dbReference>
<feature type="binding site" evidence="2">
    <location>
        <position position="212"/>
    </location>
    <ligand>
        <name>ATP</name>
        <dbReference type="ChEBI" id="CHEBI:30616"/>
    </ligand>
</feature>
<dbReference type="HAMAP" id="MF_02128">
    <property type="entry name" value="TMP_kinase"/>
    <property type="match status" value="1"/>
</dbReference>
<feature type="binding site" evidence="2">
    <location>
        <position position="213"/>
    </location>
    <ligand>
        <name>Mg(2+)</name>
        <dbReference type="ChEBI" id="CHEBI:18420"/>
        <label>5</label>
    </ligand>
</feature>
<feature type="binding site" evidence="2">
    <location>
        <position position="39"/>
    </location>
    <ligand>
        <name>Mg(2+)</name>
        <dbReference type="ChEBI" id="CHEBI:18420"/>
        <label>1</label>
    </ligand>
</feature>
<keyword evidence="2" id="KW-0808">Transferase</keyword>
<dbReference type="Gene3D" id="3.90.650.10">
    <property type="entry name" value="PurM-like C-terminal domain"/>
    <property type="match status" value="1"/>
</dbReference>
<feature type="binding site" evidence="2">
    <location>
        <begin position="117"/>
        <end position="118"/>
    </location>
    <ligand>
        <name>ATP</name>
        <dbReference type="ChEBI" id="CHEBI:30616"/>
    </ligand>
</feature>
<dbReference type="EMBL" id="NPEF02000009">
    <property type="protein sequence ID" value="MDV6235719.1"/>
    <property type="molecule type" value="Genomic_DNA"/>
</dbReference>
<dbReference type="GO" id="GO:0009228">
    <property type="term" value="P:thiamine biosynthetic process"/>
    <property type="evidence" value="ECO:0007669"/>
    <property type="project" value="UniProtKB-KW"/>
</dbReference>
<feature type="domain" description="PurM-like N-terminal" evidence="3">
    <location>
        <begin position="30"/>
        <end position="134"/>
    </location>
</feature>
<dbReference type="InterPro" id="IPR006283">
    <property type="entry name" value="ThiL-like"/>
</dbReference>
<dbReference type="InterPro" id="IPR010918">
    <property type="entry name" value="PurM-like_C_dom"/>
</dbReference>
<feature type="domain" description="PurM-like C-terminal" evidence="4">
    <location>
        <begin position="147"/>
        <end position="286"/>
    </location>
</feature>
<evidence type="ECO:0000256" key="1">
    <source>
        <dbReference type="ARBA" id="ARBA00022977"/>
    </source>
</evidence>
<dbReference type="Gene3D" id="3.30.1330.10">
    <property type="entry name" value="PurM-like, N-terminal domain"/>
    <property type="match status" value="1"/>
</dbReference>
<feature type="binding site" evidence="2">
    <location>
        <position position="118"/>
    </location>
    <ligand>
        <name>Mg(2+)</name>
        <dbReference type="ChEBI" id="CHEBI:18420"/>
        <label>1</label>
    </ligand>
</feature>
<feature type="binding site" evidence="2">
    <location>
        <position position="40"/>
    </location>
    <ligand>
        <name>Mg(2+)</name>
        <dbReference type="ChEBI" id="CHEBI:18420"/>
        <label>2</label>
    </ligand>
</feature>
<dbReference type="PANTHER" id="PTHR30270:SF0">
    <property type="entry name" value="THIAMINE-MONOPHOSPHATE KINASE"/>
    <property type="match status" value="1"/>
</dbReference>
<feature type="binding site" evidence="2">
    <location>
        <position position="26"/>
    </location>
    <ligand>
        <name>Mg(2+)</name>
        <dbReference type="ChEBI" id="CHEBI:18420"/>
        <label>4</label>
    </ligand>
</feature>
<evidence type="ECO:0000259" key="4">
    <source>
        <dbReference type="Pfam" id="PF02769"/>
    </source>
</evidence>
<dbReference type="PIRSF" id="PIRSF005303">
    <property type="entry name" value="Thiam_monoph_kin"/>
    <property type="match status" value="1"/>
</dbReference>
<comment type="pathway">
    <text evidence="2">Cofactor biosynthesis; thiamine diphosphate biosynthesis; thiamine diphosphate from thiamine phosphate: step 1/1.</text>
</comment>
<name>A0AAE4QMG4_9LEPT</name>
<feature type="binding site" evidence="2">
    <location>
        <position position="69"/>
    </location>
    <ligand>
        <name>Mg(2+)</name>
        <dbReference type="ChEBI" id="CHEBI:18420"/>
        <label>2</label>
    </ligand>
</feature>
<evidence type="ECO:0000313" key="5">
    <source>
        <dbReference type="EMBL" id="MDV6235719.1"/>
    </source>
</evidence>
<dbReference type="AlphaFoldDB" id="A0AAE4QMG4"/>
<feature type="binding site" evidence="2">
    <location>
        <position position="307"/>
    </location>
    <ligand>
        <name>substrate</name>
    </ligand>
</feature>
<proteinExistence type="inferred from homology"/>
<keyword evidence="2" id="KW-0067">ATP-binding</keyword>
<feature type="binding site" evidence="2">
    <location>
        <position position="69"/>
    </location>
    <ligand>
        <name>Mg(2+)</name>
        <dbReference type="ChEBI" id="CHEBI:18420"/>
        <label>3</label>
    </ligand>
</feature>
<comment type="function">
    <text evidence="2">Catalyzes the ATP-dependent phosphorylation of thiamine-monophosphate (TMP) to form thiamine-pyrophosphate (TPP), the active form of vitamin B1.</text>
</comment>
<protein>
    <recommendedName>
        <fullName evidence="2">Thiamine-monophosphate kinase</fullName>
        <shortName evidence="2">TMP kinase</shortName>
        <shortName evidence="2">Thiamine-phosphate kinase</shortName>
        <ecNumber evidence="2">2.7.4.16</ecNumber>
    </recommendedName>
</protein>
<gene>
    <name evidence="2" type="primary">thiL</name>
    <name evidence="5" type="ORF">CH379_008780</name>
</gene>
<accession>A0AAE4QMG4</accession>
<sequence>MKENSNLKESEIIRTLYSPENVQTDDCYFDAQEGRIYTTDTICEGTHFRIDWSGPSEIARKLVEVNVSDIAAAGGVPTKAFFNFGLSPFCSRKEWLLPFAASLRDRLSSYGISLCGGDTYRSSSLNLTLTLVGTATFPWKRSGGNKGEFLYLSGSVGLSRLGYKILKQSVVIPESESVRSAALERHLSPTARLGLASELRKKFRISACMDLTDGLLQDLPKLAASSGVGLRIDLGTIPLPKNVSPFLRLEEALGSGEELELLFLSPDLLPNTLDEIPITKIGEAVDPDAGVVFLDAEIERNFSDLGFEHF</sequence>
<dbReference type="GO" id="GO:0009030">
    <property type="term" value="F:thiamine-phosphate kinase activity"/>
    <property type="evidence" value="ECO:0007669"/>
    <property type="project" value="UniProtKB-UniRule"/>
</dbReference>
<feature type="binding site" evidence="2">
    <location>
        <position position="47"/>
    </location>
    <ligand>
        <name>substrate</name>
    </ligand>
</feature>
<comment type="catalytic activity">
    <reaction evidence="2">
        <text>thiamine phosphate + ATP = thiamine diphosphate + ADP</text>
        <dbReference type="Rhea" id="RHEA:15913"/>
        <dbReference type="ChEBI" id="CHEBI:30616"/>
        <dbReference type="ChEBI" id="CHEBI:37575"/>
        <dbReference type="ChEBI" id="CHEBI:58937"/>
        <dbReference type="ChEBI" id="CHEBI:456216"/>
        <dbReference type="EC" id="2.7.4.16"/>
    </reaction>
</comment>
<feature type="binding site" evidence="2">
    <location>
        <position position="69"/>
    </location>
    <ligand>
        <name>Mg(2+)</name>
        <dbReference type="ChEBI" id="CHEBI:18420"/>
        <label>4</label>
    </ligand>
</feature>
<feature type="binding site" evidence="2">
    <location>
        <position position="141"/>
    </location>
    <ligand>
        <name>ATP</name>
        <dbReference type="ChEBI" id="CHEBI:30616"/>
    </ligand>
</feature>
<dbReference type="PANTHER" id="PTHR30270">
    <property type="entry name" value="THIAMINE-MONOPHOSPHATE KINASE"/>
    <property type="match status" value="1"/>
</dbReference>
<dbReference type="InterPro" id="IPR036676">
    <property type="entry name" value="PurM-like_C_sf"/>
</dbReference>
<dbReference type="RefSeq" id="WP_165783465.1">
    <property type="nucleotide sequence ID" value="NZ_NPEF02000009.1"/>
</dbReference>
<dbReference type="CDD" id="cd02194">
    <property type="entry name" value="ThiL"/>
    <property type="match status" value="1"/>
</dbReference>
<feature type="binding site" evidence="2">
    <location>
        <position position="257"/>
    </location>
    <ligand>
        <name>substrate</name>
    </ligand>
</feature>
<reference evidence="5 6" key="1">
    <citation type="journal article" date="2018" name="Microb. Genom.">
        <title>Deciphering the unexplored Leptospira diversity from soils uncovers genomic evolution to virulence.</title>
        <authorList>
            <person name="Thibeaux R."/>
            <person name="Iraola G."/>
            <person name="Ferres I."/>
            <person name="Bierque E."/>
            <person name="Girault D."/>
            <person name="Soupe-Gilbert M.E."/>
            <person name="Picardeau M."/>
            <person name="Goarant C."/>
        </authorList>
    </citation>
    <scope>NUCLEOTIDE SEQUENCE [LARGE SCALE GENOMIC DNA]</scope>
    <source>
        <strain evidence="5 6">ATI7-C-A5</strain>
    </source>
</reference>
<dbReference type="GO" id="GO:0000287">
    <property type="term" value="F:magnesium ion binding"/>
    <property type="evidence" value="ECO:0007669"/>
    <property type="project" value="UniProtKB-UniRule"/>
</dbReference>
<dbReference type="InterPro" id="IPR036921">
    <property type="entry name" value="PurM-like_N_sf"/>
</dbReference>
<dbReference type="InterPro" id="IPR016188">
    <property type="entry name" value="PurM-like_N"/>
</dbReference>
<evidence type="ECO:0000256" key="2">
    <source>
        <dbReference type="HAMAP-Rule" id="MF_02128"/>
    </source>
</evidence>
<dbReference type="SUPFAM" id="SSF56042">
    <property type="entry name" value="PurM C-terminal domain-like"/>
    <property type="match status" value="1"/>
</dbReference>
<feature type="binding site" evidence="2">
    <location>
        <position position="38"/>
    </location>
    <ligand>
        <name>Mg(2+)</name>
        <dbReference type="ChEBI" id="CHEBI:18420"/>
        <label>4</label>
    </ligand>
</feature>
<feature type="binding site" evidence="2">
    <location>
        <position position="210"/>
    </location>
    <ligand>
        <name>Mg(2+)</name>
        <dbReference type="ChEBI" id="CHEBI:18420"/>
        <label>3</label>
    </ligand>
</feature>
<feature type="binding site" evidence="2">
    <location>
        <position position="26"/>
    </location>
    <ligand>
        <name>Mg(2+)</name>
        <dbReference type="ChEBI" id="CHEBI:18420"/>
        <label>3</label>
    </ligand>
</feature>
<feature type="binding site" evidence="2">
    <location>
        <position position="40"/>
    </location>
    <ligand>
        <name>Mg(2+)</name>
        <dbReference type="ChEBI" id="CHEBI:18420"/>
        <label>1</label>
    </ligand>
</feature>
<comment type="similarity">
    <text evidence="2">Belongs to the thiamine-monophosphate kinase family.</text>
</comment>
<dbReference type="Pfam" id="PF02769">
    <property type="entry name" value="AIRS_C"/>
    <property type="match status" value="1"/>
</dbReference>
<comment type="miscellaneous">
    <text evidence="2">Reaction mechanism of ThiL seems to utilize a direct, inline transfer of the gamma-phosphate of ATP to TMP rather than a phosphorylated enzyme intermediate.</text>
</comment>